<accession>A0A318KN31</accession>
<name>A0A318KN31_9FIRM</name>
<comment type="similarity">
    <text evidence="1 6">Belongs to the peptidase M42 family.</text>
</comment>
<keyword evidence="10" id="KW-1185">Reference proteome</keyword>
<evidence type="ECO:0000313" key="10">
    <source>
        <dbReference type="Proteomes" id="UP000247612"/>
    </source>
</evidence>
<evidence type="ECO:0000313" key="9">
    <source>
        <dbReference type="EMBL" id="PXX79000.1"/>
    </source>
</evidence>
<dbReference type="InterPro" id="IPR051464">
    <property type="entry name" value="Peptidase_M42_aminopept"/>
</dbReference>
<dbReference type="PANTHER" id="PTHR32481">
    <property type="entry name" value="AMINOPEPTIDASE"/>
    <property type="match status" value="1"/>
</dbReference>
<feature type="binding site" evidence="8">
    <location>
        <position position="188"/>
    </location>
    <ligand>
        <name>Zn(2+)</name>
        <dbReference type="ChEBI" id="CHEBI:29105"/>
        <label>2</label>
    </ligand>
</feature>
<dbReference type="Gene3D" id="2.40.30.40">
    <property type="entry name" value="Peptidase M42, domain 2"/>
    <property type="match status" value="1"/>
</dbReference>
<organism evidence="9 10">
    <name type="scientific">Dielma fastidiosa</name>
    <dbReference type="NCBI Taxonomy" id="1034346"/>
    <lineage>
        <taxon>Bacteria</taxon>
        <taxon>Bacillati</taxon>
        <taxon>Bacillota</taxon>
        <taxon>Erysipelotrichia</taxon>
        <taxon>Erysipelotrichales</taxon>
        <taxon>Erysipelotrichaceae</taxon>
        <taxon>Dielma</taxon>
    </lineage>
</organism>
<dbReference type="InterPro" id="IPR008007">
    <property type="entry name" value="Peptidase_M42"/>
</dbReference>
<dbReference type="PANTHER" id="PTHR32481:SF7">
    <property type="entry name" value="AMINOPEPTIDASE YHFE-RELATED"/>
    <property type="match status" value="1"/>
</dbReference>
<keyword evidence="3" id="KW-0645">Protease</keyword>
<comment type="caution">
    <text evidence="9">The sequence shown here is derived from an EMBL/GenBank/DDBJ whole genome shotgun (WGS) entry which is preliminary data.</text>
</comment>
<feature type="active site" description="Proton acceptor" evidence="7">
    <location>
        <position position="222"/>
    </location>
</feature>
<evidence type="ECO:0000256" key="8">
    <source>
        <dbReference type="PIRSR" id="PIRSR001123-2"/>
    </source>
</evidence>
<dbReference type="CDD" id="cd05657">
    <property type="entry name" value="M42_glucanase_like"/>
    <property type="match status" value="1"/>
</dbReference>
<reference evidence="9 10" key="1">
    <citation type="submission" date="2018-05" db="EMBL/GenBank/DDBJ databases">
        <title>Genomic Encyclopedia of Type Strains, Phase IV (KMG-IV): sequencing the most valuable type-strain genomes for metagenomic binning, comparative biology and taxonomic classification.</title>
        <authorList>
            <person name="Goeker M."/>
        </authorList>
    </citation>
    <scope>NUCLEOTIDE SEQUENCE [LARGE SCALE GENOMIC DNA]</scope>
    <source>
        <strain evidence="9 10">JC118</strain>
    </source>
</reference>
<feature type="binding site" evidence="8">
    <location>
        <position position="322"/>
    </location>
    <ligand>
        <name>Zn(2+)</name>
        <dbReference type="ChEBI" id="CHEBI:29105"/>
        <label>2</label>
    </ligand>
</feature>
<evidence type="ECO:0000256" key="2">
    <source>
        <dbReference type="ARBA" id="ARBA00022438"/>
    </source>
</evidence>
<keyword evidence="5" id="KW-0378">Hydrolase</keyword>
<dbReference type="RefSeq" id="WP_022937489.1">
    <property type="nucleotide sequence ID" value="NZ_CABKRQ010000003.1"/>
</dbReference>
<dbReference type="SUPFAM" id="SSF53187">
    <property type="entry name" value="Zn-dependent exopeptidases"/>
    <property type="match status" value="1"/>
</dbReference>
<dbReference type="Gene3D" id="3.40.630.10">
    <property type="entry name" value="Zn peptidases"/>
    <property type="match status" value="1"/>
</dbReference>
<gene>
    <name evidence="9" type="ORF">DES51_106119</name>
</gene>
<dbReference type="GO" id="GO:0006508">
    <property type="term" value="P:proteolysis"/>
    <property type="evidence" value="ECO:0007669"/>
    <property type="project" value="UniProtKB-KW"/>
</dbReference>
<feature type="binding site" evidence="8">
    <location>
        <position position="223"/>
    </location>
    <ligand>
        <name>Zn(2+)</name>
        <dbReference type="ChEBI" id="CHEBI:29105"/>
        <label>2</label>
    </ligand>
</feature>
<dbReference type="GO" id="GO:0046872">
    <property type="term" value="F:metal ion binding"/>
    <property type="evidence" value="ECO:0007669"/>
    <property type="project" value="UniProtKB-UniRule"/>
</dbReference>
<evidence type="ECO:0000256" key="6">
    <source>
        <dbReference type="PIRNR" id="PIRNR001123"/>
    </source>
</evidence>
<feature type="binding site" evidence="8">
    <location>
        <position position="71"/>
    </location>
    <ligand>
        <name>Zn(2+)</name>
        <dbReference type="ChEBI" id="CHEBI:29105"/>
        <label>1</label>
    </ligand>
</feature>
<dbReference type="AlphaFoldDB" id="A0A318KN31"/>
<dbReference type="GO" id="GO:0004177">
    <property type="term" value="F:aminopeptidase activity"/>
    <property type="evidence" value="ECO:0007669"/>
    <property type="project" value="UniProtKB-UniRule"/>
</dbReference>
<evidence type="ECO:0000256" key="3">
    <source>
        <dbReference type="ARBA" id="ARBA00022670"/>
    </source>
</evidence>
<evidence type="ECO:0000256" key="1">
    <source>
        <dbReference type="ARBA" id="ARBA00006272"/>
    </source>
</evidence>
<dbReference type="SUPFAM" id="SSF101821">
    <property type="entry name" value="Aminopeptidase/glucanase lid domain"/>
    <property type="match status" value="1"/>
</dbReference>
<dbReference type="PIRSF" id="PIRSF001123">
    <property type="entry name" value="PepA_GA"/>
    <property type="match status" value="1"/>
</dbReference>
<dbReference type="InterPro" id="IPR023367">
    <property type="entry name" value="Peptidase_M42_dom2"/>
</dbReference>
<sequence>MKMEVNRDLIVDITRDFINTPSPVSYYDEIHQLLEKTAARFGCEVSYDRKRTAYITLAGEDDSKCVCVGAHLDTLGMMVRQINRDGTIMTRALGGVSYASLEGESVIVHTRNGQKYSGLMMCKSHSVHVFDDARTVERDENSMMVILDEEVSSDEEVYALGIEHGDIISVEPRFQLSASGYIKSRYIDDKAAVGVVFGMLDYLKQHQLKPKYKTLLAFPIYEEINHGGAYVPAEVSEYVAIDIGLIGPDYHGSEHKVSICAKDAFSPYDRGLTTRIIEQAKKVGADYCVDIFYRYGTDANAAIRAGNNLYAAAFGMGCLCSHGMERTHIKALEETTKLLIAYVLDL</sequence>
<evidence type="ECO:0000256" key="5">
    <source>
        <dbReference type="ARBA" id="ARBA00022801"/>
    </source>
</evidence>
<dbReference type="STRING" id="1034346.GCA_000313565_01173"/>
<proteinExistence type="inferred from homology"/>
<dbReference type="EMBL" id="QJKH01000006">
    <property type="protein sequence ID" value="PXX79000.1"/>
    <property type="molecule type" value="Genomic_DNA"/>
</dbReference>
<feature type="binding site" evidence="8">
    <location>
        <position position="188"/>
    </location>
    <ligand>
        <name>Zn(2+)</name>
        <dbReference type="ChEBI" id="CHEBI:29105"/>
        <label>1</label>
    </ligand>
</feature>
<feature type="binding site" evidence="8">
    <location>
        <position position="242"/>
    </location>
    <ligand>
        <name>Zn(2+)</name>
        <dbReference type="ChEBI" id="CHEBI:29105"/>
        <label>1</label>
    </ligand>
</feature>
<protein>
    <submittedName>
        <fullName evidence="9">Putative aminopeptidase FrvX</fullName>
    </submittedName>
</protein>
<evidence type="ECO:0000256" key="7">
    <source>
        <dbReference type="PIRSR" id="PIRSR001123-1"/>
    </source>
</evidence>
<keyword evidence="4 8" id="KW-0479">Metal-binding</keyword>
<keyword evidence="2 9" id="KW-0031">Aminopeptidase</keyword>
<comment type="cofactor">
    <cofactor evidence="8">
        <name>a divalent metal cation</name>
        <dbReference type="ChEBI" id="CHEBI:60240"/>
    </cofactor>
    <text evidence="8">Binds 2 divalent metal cations per subunit.</text>
</comment>
<dbReference type="Pfam" id="PF05343">
    <property type="entry name" value="Peptidase_M42"/>
    <property type="match status" value="1"/>
</dbReference>
<evidence type="ECO:0000256" key="4">
    <source>
        <dbReference type="ARBA" id="ARBA00022723"/>
    </source>
</evidence>
<dbReference type="Proteomes" id="UP000247612">
    <property type="component" value="Unassembled WGS sequence"/>
</dbReference>